<dbReference type="RefSeq" id="WP_084432281.1">
    <property type="nucleotide sequence ID" value="NZ_FWXV01000009.1"/>
</dbReference>
<dbReference type="OrthoDB" id="2633250at2"/>
<evidence type="ECO:0000313" key="3">
    <source>
        <dbReference type="EMBL" id="SMD23449.1"/>
    </source>
</evidence>
<keyword evidence="4" id="KW-1185">Reference proteome</keyword>
<dbReference type="InterPro" id="IPR051262">
    <property type="entry name" value="SMP-30/CGR1_Lactonase"/>
</dbReference>
<dbReference type="Pfam" id="PF08450">
    <property type="entry name" value="SGL"/>
    <property type="match status" value="1"/>
</dbReference>
<evidence type="ECO:0000313" key="4">
    <source>
        <dbReference type="Proteomes" id="UP000192674"/>
    </source>
</evidence>
<dbReference type="SUPFAM" id="SSF63829">
    <property type="entry name" value="Calcium-dependent phosphotriesterase"/>
    <property type="match status" value="1"/>
</dbReference>
<organism evidence="3 4">
    <name type="scientific">Kibdelosporangium aridum</name>
    <dbReference type="NCBI Taxonomy" id="2030"/>
    <lineage>
        <taxon>Bacteria</taxon>
        <taxon>Bacillati</taxon>
        <taxon>Actinomycetota</taxon>
        <taxon>Actinomycetes</taxon>
        <taxon>Pseudonocardiales</taxon>
        <taxon>Pseudonocardiaceae</taxon>
        <taxon>Kibdelosporangium</taxon>
    </lineage>
</organism>
<dbReference type="AlphaFoldDB" id="A0A1W2FN88"/>
<evidence type="ECO:0000259" key="2">
    <source>
        <dbReference type="Pfam" id="PF08450"/>
    </source>
</evidence>
<dbReference type="PANTHER" id="PTHR47572:SF5">
    <property type="entry name" value="BLR2277 PROTEIN"/>
    <property type="match status" value="1"/>
</dbReference>
<feature type="compositionally biased region" description="Low complexity" evidence="1">
    <location>
        <begin position="254"/>
        <end position="267"/>
    </location>
</feature>
<accession>A0A1W2FN88</accession>
<dbReference type="PANTHER" id="PTHR47572">
    <property type="entry name" value="LIPOPROTEIN-RELATED"/>
    <property type="match status" value="1"/>
</dbReference>
<dbReference type="Proteomes" id="UP000192674">
    <property type="component" value="Unassembled WGS sequence"/>
</dbReference>
<dbReference type="EMBL" id="FWXV01000009">
    <property type="protein sequence ID" value="SMD23449.1"/>
    <property type="molecule type" value="Genomic_DNA"/>
</dbReference>
<dbReference type="InterPro" id="IPR011042">
    <property type="entry name" value="6-blade_b-propeller_TolB-like"/>
</dbReference>
<dbReference type="InterPro" id="IPR013658">
    <property type="entry name" value="SGL"/>
</dbReference>
<feature type="region of interest" description="Disordered" evidence="1">
    <location>
        <begin position="246"/>
        <end position="267"/>
    </location>
</feature>
<reference evidence="3 4" key="1">
    <citation type="submission" date="2017-04" db="EMBL/GenBank/DDBJ databases">
        <authorList>
            <person name="Afonso C.L."/>
            <person name="Miller P.J."/>
            <person name="Scott M.A."/>
            <person name="Spackman E."/>
            <person name="Goraichik I."/>
            <person name="Dimitrov K.M."/>
            <person name="Suarez D.L."/>
            <person name="Swayne D.E."/>
        </authorList>
    </citation>
    <scope>NUCLEOTIDE SEQUENCE [LARGE SCALE GENOMIC DNA]</scope>
    <source>
        <strain evidence="3 4">DSM 43828</strain>
    </source>
</reference>
<sequence length="267" mass="29153">MILMSDLVIGESPRWHDGRLWFCHWGPDEVIAMDPAGKSEVVGSGAHSIDWLPDGRMLIVSKKGGLLRQEPSGELTRLADGEFNEIVVDGRGNVYVNAVGFDFMGFLKGEAEFGTGTITLITPDGTKREVADDIHFANGMVVTPDNKTLIISESFARRLTAFDIAPDGTLKNRRIWAENIGPDGITMDAEGSIWTSETDHDVVRIKEGGEVLQRIELDRSAFACMLSEDTLYVMAAKWNPENPFGGDPTGQVQAFPAPAPGAGWPRH</sequence>
<name>A0A1W2FN88_KIBAR</name>
<dbReference type="Gene3D" id="2.120.10.30">
    <property type="entry name" value="TolB, C-terminal domain"/>
    <property type="match status" value="1"/>
</dbReference>
<evidence type="ECO:0000256" key="1">
    <source>
        <dbReference type="SAM" id="MobiDB-lite"/>
    </source>
</evidence>
<feature type="domain" description="SMP-30/Gluconolactonase/LRE-like region" evidence="2">
    <location>
        <begin position="9"/>
        <end position="236"/>
    </location>
</feature>
<gene>
    <name evidence="3" type="ORF">SAMN05661093_07977</name>
</gene>
<proteinExistence type="predicted"/>
<protein>
    <submittedName>
        <fullName evidence="3">Sugar lactone lactonase YvrE</fullName>
    </submittedName>
</protein>